<dbReference type="Proteomes" id="UP001642484">
    <property type="component" value="Unassembled WGS sequence"/>
</dbReference>
<dbReference type="EMBL" id="CAXAMN010003858">
    <property type="protein sequence ID" value="CAK9006588.1"/>
    <property type="molecule type" value="Genomic_DNA"/>
</dbReference>
<organism evidence="1 2">
    <name type="scientific">Durusdinium trenchii</name>
    <dbReference type="NCBI Taxonomy" id="1381693"/>
    <lineage>
        <taxon>Eukaryota</taxon>
        <taxon>Sar</taxon>
        <taxon>Alveolata</taxon>
        <taxon>Dinophyceae</taxon>
        <taxon>Suessiales</taxon>
        <taxon>Symbiodiniaceae</taxon>
        <taxon>Durusdinium</taxon>
    </lineage>
</organism>
<evidence type="ECO:0000313" key="2">
    <source>
        <dbReference type="Proteomes" id="UP001642484"/>
    </source>
</evidence>
<accession>A0ABP0IWU4</accession>
<comment type="caution">
    <text evidence="1">The sequence shown here is derived from an EMBL/GenBank/DDBJ whole genome shotgun (WGS) entry which is preliminary data.</text>
</comment>
<name>A0ABP0IWU4_9DINO</name>
<reference evidence="1 2" key="1">
    <citation type="submission" date="2024-02" db="EMBL/GenBank/DDBJ databases">
        <authorList>
            <person name="Chen Y."/>
            <person name="Shah S."/>
            <person name="Dougan E. K."/>
            <person name="Thang M."/>
            <person name="Chan C."/>
        </authorList>
    </citation>
    <scope>NUCLEOTIDE SEQUENCE [LARGE SCALE GENOMIC DNA]</scope>
</reference>
<proteinExistence type="predicted"/>
<protein>
    <submittedName>
        <fullName evidence="1">Uncharacterized protein</fullName>
    </submittedName>
</protein>
<gene>
    <name evidence="1" type="ORF">CCMP2556_LOCUS8482</name>
</gene>
<keyword evidence="2" id="KW-1185">Reference proteome</keyword>
<sequence length="161" mass="18416">MSNSFSNMSCRWQMLNSIFRLLANLDMPCGSISRAVRWWPRRVRTKQKMVLLVRPCLAGGDSGPLRIGALTRLPPRYMSGSSHPKGNRRMVRREHLRFEYTAKVLNEHKGMVKLGKSDVVVRPLGHEGAACSSPCSRDDSAKFRRWLIQLYRESEQPVMAT</sequence>
<evidence type="ECO:0000313" key="1">
    <source>
        <dbReference type="EMBL" id="CAK9006588.1"/>
    </source>
</evidence>